<dbReference type="EMBL" id="KF728379">
    <property type="protein sequence ID" value="AHG06439.1"/>
    <property type="molecule type" value="Genomic_DNA"/>
</dbReference>
<reference evidence="2" key="1">
    <citation type="submission" date="2013-09" db="EMBL/GenBank/DDBJ databases">
        <title>The mitochondrial genome of Nemertopsis sp. (Nemertea: Hoplonemertea).</title>
        <authorList>
            <person name="Sun W.Y."/>
            <person name="Sun S.C."/>
        </authorList>
    </citation>
    <scope>NUCLEOTIDE SEQUENCE</scope>
</reference>
<keyword evidence="1" id="KW-1133">Transmembrane helix</keyword>
<keyword evidence="1" id="KW-0812">Transmembrane</keyword>
<accession>A0A0A7AE61</accession>
<feature type="transmembrane region" description="Helical" evidence="1">
    <location>
        <begin position="12"/>
        <end position="33"/>
    </location>
</feature>
<protein>
    <submittedName>
        <fullName evidence="2">ATP synthase F0 subunit 8</fullName>
    </submittedName>
</protein>
<dbReference type="AlphaFoldDB" id="A0A0A7AE61"/>
<geneLocation type="mitochondrion" evidence="2"/>
<gene>
    <name evidence="2" type="primary">atp8</name>
</gene>
<keyword evidence="2" id="KW-0496">Mitochondrion</keyword>
<proteinExistence type="predicted"/>
<sequence>MPQISPLSWLVLPFFFFFFFFFFWYFFLVKFFFIYPFDEFSKLDVGDKVFLVLLDFWRW</sequence>
<organism evidence="2">
    <name type="scientific">Nemertopsis sp. WYS-2013</name>
    <dbReference type="NCBI Taxonomy" id="1432317"/>
    <lineage>
        <taxon>Eukaryota</taxon>
        <taxon>Metazoa</taxon>
        <taxon>Spiralia</taxon>
        <taxon>Lophotrochozoa</taxon>
        <taxon>Nemertea</taxon>
        <taxon>Enopla</taxon>
        <taxon>Hoplonemertea</taxon>
        <taxon>Monostilifera</taxon>
        <taxon>Eumonostilifera</taxon>
        <taxon>Emplectonematidae</taxon>
        <taxon>Nemertopsis</taxon>
    </lineage>
</organism>
<keyword evidence="1" id="KW-0472">Membrane</keyword>
<evidence type="ECO:0000313" key="2">
    <source>
        <dbReference type="EMBL" id="AHG06439.1"/>
    </source>
</evidence>
<evidence type="ECO:0000256" key="1">
    <source>
        <dbReference type="SAM" id="Phobius"/>
    </source>
</evidence>
<name>A0A0A7AE61_9BILA</name>